<evidence type="ECO:0000313" key="2">
    <source>
        <dbReference type="EMBL" id="MPM21222.1"/>
    </source>
</evidence>
<sequence>MVASGEEIAVERSFAGVNVEAVSGKEVIGQSQQAEMVHRHMHIMDVSGSGFAVNRQIVRDPFAERRGDAGKGRNIVIFAHQQLPARLPRPAQIKFMERPVDFGALRRVDVVGVTAFDRKERNHHPLVIEIFRQRRIRHGQRFMIGRHHQFDRAGDLLPDGPGAAVDDLKQLAHGIAEAAALLALTVAAVVEGPDIDPVAVAELTVLECFGKIVGEGLRGFGIGHADVVADDAVERVAALAVDQGVIFGMAGEVGLRGQQRFEEPVRTAEQRHAEQAAAGDVAGFRGPEVEFVARHPDQEFRRVAPVADEPAELEGGLADAADGRRFIQRGRIFGIAGVRAEIAKAPAVQQFVNPVEQSCGIAADDAEARTGVFGGDTVFLFLQSGFRPDFEHQEGGVLRVGGIYRHSRNFGQFPGEFADRPGGYRRFALFRIAEIDGPVAGDQLPDDFRIGETAPDDETFHGKSAPSCYQTG</sequence>
<name>A0A644XY76_9ZZZZ</name>
<feature type="region of interest" description="Disordered" evidence="1">
    <location>
        <begin position="449"/>
        <end position="472"/>
    </location>
</feature>
<dbReference type="EMBL" id="VSSQ01003546">
    <property type="protein sequence ID" value="MPM21222.1"/>
    <property type="molecule type" value="Genomic_DNA"/>
</dbReference>
<accession>A0A644XY76</accession>
<evidence type="ECO:0000256" key="1">
    <source>
        <dbReference type="SAM" id="MobiDB-lite"/>
    </source>
</evidence>
<proteinExistence type="predicted"/>
<reference evidence="2" key="1">
    <citation type="submission" date="2019-08" db="EMBL/GenBank/DDBJ databases">
        <authorList>
            <person name="Kucharzyk K."/>
            <person name="Murdoch R.W."/>
            <person name="Higgins S."/>
            <person name="Loffler F."/>
        </authorList>
    </citation>
    <scope>NUCLEOTIDE SEQUENCE</scope>
</reference>
<gene>
    <name evidence="2" type="ORF">SDC9_67666</name>
</gene>
<dbReference type="AlphaFoldDB" id="A0A644XY76"/>
<protein>
    <submittedName>
        <fullName evidence="2">Uncharacterized protein</fullName>
    </submittedName>
</protein>
<organism evidence="2">
    <name type="scientific">bioreactor metagenome</name>
    <dbReference type="NCBI Taxonomy" id="1076179"/>
    <lineage>
        <taxon>unclassified sequences</taxon>
        <taxon>metagenomes</taxon>
        <taxon>ecological metagenomes</taxon>
    </lineage>
</organism>
<comment type="caution">
    <text evidence="2">The sequence shown here is derived from an EMBL/GenBank/DDBJ whole genome shotgun (WGS) entry which is preliminary data.</text>
</comment>